<dbReference type="PANTHER" id="PTHR43369:SF2">
    <property type="entry name" value="PHOSPHORIBOSYLGLYCINAMIDE FORMYLTRANSFERASE"/>
    <property type="match status" value="1"/>
</dbReference>
<comment type="catalytic activity">
    <reaction evidence="4">
        <text>N(1)-(5-phospho-beta-D-ribosyl)glycinamide + (6R)-10-formyltetrahydrofolate = N(2)-formyl-N(1)-(5-phospho-beta-D-ribosyl)glycinamide + (6S)-5,6,7,8-tetrahydrofolate + H(+)</text>
        <dbReference type="Rhea" id="RHEA:15053"/>
        <dbReference type="ChEBI" id="CHEBI:15378"/>
        <dbReference type="ChEBI" id="CHEBI:57453"/>
        <dbReference type="ChEBI" id="CHEBI:143788"/>
        <dbReference type="ChEBI" id="CHEBI:147286"/>
        <dbReference type="ChEBI" id="CHEBI:195366"/>
        <dbReference type="EC" id="2.1.2.2"/>
    </reaction>
</comment>
<dbReference type="NCBIfam" id="TIGR00639">
    <property type="entry name" value="PurN"/>
    <property type="match status" value="1"/>
</dbReference>
<sequence>MNSDLESSTNGNSGCRVVVLISGGGTNLQALIDAAQQDTLAGAQLVGVLSNRPNAGGLARAAQVSIPSITLNHQDYASREAFDAAMLHNIDAWQPDLVVLAGFMRILTPEFVAHYEGRMINIHPSLLPKYPGLHTHARAIEAGDREHGATVHFVTTELDGGPAIVQASVPVHSDDTEAILAQRVQTVEHQIYPAAVAWFAQGLLTMRSGRAYMRGKLIGSTGLNWNESAP</sequence>
<comment type="similarity">
    <text evidence="4">Belongs to the GART family.</text>
</comment>
<gene>
    <name evidence="4 6" type="primary">purN</name>
    <name evidence="6" type="ORF">NFC81_10040</name>
</gene>
<dbReference type="SUPFAM" id="SSF53328">
    <property type="entry name" value="Formyltransferase"/>
    <property type="match status" value="1"/>
</dbReference>
<dbReference type="EC" id="2.1.2.2" evidence="4"/>
<accession>A0AB38YCH2</accession>
<keyword evidence="3 4" id="KW-0658">Purine biosynthesis</keyword>
<dbReference type="CDD" id="cd08645">
    <property type="entry name" value="FMT_core_GART"/>
    <property type="match status" value="1"/>
</dbReference>
<dbReference type="GO" id="GO:0005829">
    <property type="term" value="C:cytosol"/>
    <property type="evidence" value="ECO:0007669"/>
    <property type="project" value="TreeGrafter"/>
</dbReference>
<proteinExistence type="inferred from homology"/>
<evidence type="ECO:0000256" key="4">
    <source>
        <dbReference type="HAMAP-Rule" id="MF_01930"/>
    </source>
</evidence>
<feature type="active site" description="Proton donor" evidence="4">
    <location>
        <position position="123"/>
    </location>
</feature>
<organism evidence="6">
    <name type="scientific">Salinispirillum sp. LH 10-3-1</name>
    <dbReference type="NCBI Taxonomy" id="2952525"/>
    <lineage>
        <taxon>Bacteria</taxon>
        <taxon>Pseudomonadati</taxon>
        <taxon>Pseudomonadota</taxon>
        <taxon>Gammaproteobacteria</taxon>
        <taxon>Oceanospirillales</taxon>
        <taxon>Saccharospirillaceae</taxon>
        <taxon>Salinispirillum</taxon>
    </lineage>
</organism>
<feature type="site" description="Raises pKa of active site His" evidence="4">
    <location>
        <position position="159"/>
    </location>
</feature>
<dbReference type="RefSeq" id="WP_304994352.1">
    <property type="nucleotide sequence ID" value="NZ_CP101717.1"/>
</dbReference>
<dbReference type="EMBL" id="CP101717">
    <property type="protein sequence ID" value="WLD57065.1"/>
    <property type="molecule type" value="Genomic_DNA"/>
</dbReference>
<dbReference type="InterPro" id="IPR036477">
    <property type="entry name" value="Formyl_transf_N_sf"/>
</dbReference>
<evidence type="ECO:0000256" key="1">
    <source>
        <dbReference type="ARBA" id="ARBA00005054"/>
    </source>
</evidence>
<dbReference type="PANTHER" id="PTHR43369">
    <property type="entry name" value="PHOSPHORIBOSYLGLYCINAMIDE FORMYLTRANSFERASE"/>
    <property type="match status" value="1"/>
</dbReference>
<comment type="function">
    <text evidence="4">Catalyzes the transfer of a formyl group from 10-formyltetrahydrofolate to 5-phospho-ribosyl-glycinamide (GAR), producing 5-phospho-ribosyl-N-formylglycinamide (FGAR) and tetrahydrofolate.</text>
</comment>
<dbReference type="AlphaFoldDB" id="A0AB38YCH2"/>
<dbReference type="Pfam" id="PF00551">
    <property type="entry name" value="Formyl_trans_N"/>
    <property type="match status" value="1"/>
</dbReference>
<feature type="binding site" evidence="4">
    <location>
        <position position="79"/>
    </location>
    <ligand>
        <name>(6R)-10-formyltetrahydrofolate</name>
        <dbReference type="ChEBI" id="CHEBI:195366"/>
    </ligand>
</feature>
<feature type="binding site" evidence="4">
    <location>
        <begin position="25"/>
        <end position="27"/>
    </location>
    <ligand>
        <name>N(1)-(5-phospho-beta-D-ribosyl)glycinamide</name>
        <dbReference type="ChEBI" id="CHEBI:143788"/>
    </ligand>
</feature>
<evidence type="ECO:0000259" key="5">
    <source>
        <dbReference type="Pfam" id="PF00551"/>
    </source>
</evidence>
<dbReference type="GO" id="GO:0004644">
    <property type="term" value="F:phosphoribosylglycinamide formyltransferase activity"/>
    <property type="evidence" value="ECO:0007669"/>
    <property type="project" value="UniProtKB-UniRule"/>
</dbReference>
<evidence type="ECO:0000313" key="6">
    <source>
        <dbReference type="EMBL" id="WLD57065.1"/>
    </source>
</evidence>
<comment type="pathway">
    <text evidence="1 4">Purine metabolism; IMP biosynthesis via de novo pathway; N(2)-formyl-N(1)-(5-phospho-D-ribosyl)glycinamide from N(1)-(5-phospho-D-ribosyl)glycinamide (10-formyl THF route): step 1/1.</text>
</comment>
<evidence type="ECO:0000256" key="3">
    <source>
        <dbReference type="ARBA" id="ARBA00022755"/>
    </source>
</evidence>
<feature type="binding site" evidence="4">
    <location>
        <begin position="104"/>
        <end position="107"/>
    </location>
    <ligand>
        <name>(6R)-10-formyltetrahydrofolate</name>
        <dbReference type="ChEBI" id="CHEBI:195366"/>
    </ligand>
</feature>
<reference evidence="6" key="1">
    <citation type="submission" date="2022-07" db="EMBL/GenBank/DDBJ databases">
        <title>Complete genome sequence of Salinispirillum sp. LH10-3-1 capable of multiple carbohydrate inversion isolated from a soda lake.</title>
        <authorList>
            <person name="Liu J."/>
            <person name="Zhai Y."/>
            <person name="Zhang H."/>
            <person name="Yang H."/>
            <person name="Qu J."/>
            <person name="Li J."/>
        </authorList>
    </citation>
    <scope>NUCLEOTIDE SEQUENCE</scope>
    <source>
        <strain evidence="6">LH 10-3-1</strain>
    </source>
</reference>
<protein>
    <recommendedName>
        <fullName evidence="4">Phosphoribosylglycinamide formyltransferase</fullName>
        <ecNumber evidence="4">2.1.2.2</ecNumber>
    </recommendedName>
    <alternativeName>
        <fullName evidence="4">5'-phosphoribosylglycinamide transformylase</fullName>
    </alternativeName>
    <alternativeName>
        <fullName evidence="4">GAR transformylase</fullName>
        <shortName evidence="4">GART</shortName>
    </alternativeName>
</protein>
<dbReference type="InterPro" id="IPR004607">
    <property type="entry name" value="GART"/>
</dbReference>
<feature type="binding site" evidence="4">
    <location>
        <position position="121"/>
    </location>
    <ligand>
        <name>(6R)-10-formyltetrahydrofolate</name>
        <dbReference type="ChEBI" id="CHEBI:195366"/>
    </ligand>
</feature>
<name>A0AB38YCH2_9GAMM</name>
<feature type="domain" description="Formyl transferase N-terminal" evidence="5">
    <location>
        <begin position="16"/>
        <end position="196"/>
    </location>
</feature>
<dbReference type="HAMAP" id="MF_01930">
    <property type="entry name" value="PurN"/>
    <property type="match status" value="1"/>
</dbReference>
<dbReference type="InterPro" id="IPR002376">
    <property type="entry name" value="Formyl_transf_N"/>
</dbReference>
<dbReference type="Gene3D" id="3.40.50.170">
    <property type="entry name" value="Formyl transferase, N-terminal domain"/>
    <property type="match status" value="1"/>
</dbReference>
<evidence type="ECO:0000256" key="2">
    <source>
        <dbReference type="ARBA" id="ARBA00022679"/>
    </source>
</evidence>
<dbReference type="GO" id="GO:0006189">
    <property type="term" value="P:'de novo' IMP biosynthetic process"/>
    <property type="evidence" value="ECO:0007669"/>
    <property type="project" value="UniProtKB-UniRule"/>
</dbReference>
<keyword evidence="2 4" id="KW-0808">Transferase</keyword>